<protein>
    <submittedName>
        <fullName evidence="3">Uncharacterized protein</fullName>
    </submittedName>
</protein>
<keyword evidence="2" id="KW-0472">Membrane</keyword>
<dbReference type="OrthoDB" id="5582002at2759"/>
<dbReference type="OMA" id="THEKIEP"/>
<organism evidence="3">
    <name type="scientific">Absidia glauca</name>
    <name type="common">Pin mould</name>
    <dbReference type="NCBI Taxonomy" id="4829"/>
    <lineage>
        <taxon>Eukaryota</taxon>
        <taxon>Fungi</taxon>
        <taxon>Fungi incertae sedis</taxon>
        <taxon>Mucoromycota</taxon>
        <taxon>Mucoromycotina</taxon>
        <taxon>Mucoromycetes</taxon>
        <taxon>Mucorales</taxon>
        <taxon>Cunninghamellaceae</taxon>
        <taxon>Absidia</taxon>
    </lineage>
</organism>
<name>A0A168QWL2_ABSGL</name>
<accession>A0A168QWL2</accession>
<feature type="region of interest" description="Disordered" evidence="1">
    <location>
        <begin position="74"/>
        <end position="111"/>
    </location>
</feature>
<dbReference type="InParanoid" id="A0A168QWL2"/>
<sequence length="403" mass="45692">MPNDPSLDQAPPVTDIYRNDPYRNRRAKYKSKYFQPPPGFLSRKRSKADFFSFSFLIKDSITWQCPPTATAQSYLPYSDRSSQSEQHGASQLGHSSSSSLAPPQPAPTMITLSDNSQSLGTMTRDLRQDSLLTTITTTPTTIRSPFLHSAVTTLSLSEELRKQKKHQQGETGWWNQWPYLILFYPCCCGHVRRPSWRWLLFMLCCILFCVSGIVLFICLPRLPKVTMAPMADTFGQEPADWGPPQHPFYRTTWQLNLTFDNQPNFIPLHLIQMDLVLALHPSFWNTSSVISSDGRNTSTQLATTEEMEQPFAWATLPDMTLNVDGQHQTVNAIFHIDYVASTSNLTDPTFAQLYNACGPKNINNPPALNVSLHITFHILHYLWLPTMVIYPSEENDGLICPSN</sequence>
<feature type="region of interest" description="Disordered" evidence="1">
    <location>
        <begin position="1"/>
        <end position="38"/>
    </location>
</feature>
<dbReference type="STRING" id="4829.A0A168QWL2"/>
<evidence type="ECO:0000256" key="1">
    <source>
        <dbReference type="SAM" id="MobiDB-lite"/>
    </source>
</evidence>
<reference evidence="3" key="1">
    <citation type="submission" date="2016-04" db="EMBL/GenBank/DDBJ databases">
        <authorList>
            <person name="Evans L.H."/>
            <person name="Alamgir A."/>
            <person name="Owens N."/>
            <person name="Weber N.D."/>
            <person name="Virtaneva K."/>
            <person name="Barbian K."/>
            <person name="Babar A."/>
            <person name="Rosenke K."/>
        </authorList>
    </citation>
    <scope>NUCLEOTIDE SEQUENCE [LARGE SCALE GENOMIC DNA]</scope>
    <source>
        <strain evidence="3">CBS 101.48</strain>
    </source>
</reference>
<dbReference type="EMBL" id="LT554468">
    <property type="protein sequence ID" value="SAM05682.1"/>
    <property type="molecule type" value="Genomic_DNA"/>
</dbReference>
<keyword evidence="2" id="KW-1133">Transmembrane helix</keyword>
<feature type="transmembrane region" description="Helical" evidence="2">
    <location>
        <begin position="196"/>
        <end position="219"/>
    </location>
</feature>
<keyword evidence="4" id="KW-1185">Reference proteome</keyword>
<keyword evidence="2" id="KW-0812">Transmembrane</keyword>
<gene>
    <name evidence="3" type="primary">ABSGL_11557.1 scaffold 12295</name>
</gene>
<feature type="compositionally biased region" description="Polar residues" evidence="1">
    <location>
        <begin position="74"/>
        <end position="85"/>
    </location>
</feature>
<dbReference type="AlphaFoldDB" id="A0A168QWL2"/>
<evidence type="ECO:0000313" key="4">
    <source>
        <dbReference type="Proteomes" id="UP000078561"/>
    </source>
</evidence>
<dbReference type="Proteomes" id="UP000078561">
    <property type="component" value="Unassembled WGS sequence"/>
</dbReference>
<proteinExistence type="predicted"/>
<evidence type="ECO:0000256" key="2">
    <source>
        <dbReference type="SAM" id="Phobius"/>
    </source>
</evidence>
<evidence type="ECO:0000313" key="3">
    <source>
        <dbReference type="EMBL" id="SAM05682.1"/>
    </source>
</evidence>
<feature type="compositionally biased region" description="Low complexity" evidence="1">
    <location>
        <begin position="86"/>
        <end position="101"/>
    </location>
</feature>